<dbReference type="GO" id="GO:0006661">
    <property type="term" value="P:phosphatidylinositol biosynthetic process"/>
    <property type="evidence" value="ECO:0007669"/>
    <property type="project" value="TreeGrafter"/>
</dbReference>
<evidence type="ECO:0000256" key="7">
    <source>
        <dbReference type="ARBA" id="ARBA00023136"/>
    </source>
</evidence>
<dbReference type="GO" id="GO:0016020">
    <property type="term" value="C:membrane"/>
    <property type="evidence" value="ECO:0007669"/>
    <property type="project" value="UniProtKB-SubCell"/>
</dbReference>
<keyword evidence="5 11" id="KW-0812">Transmembrane</keyword>
<dbReference type="GO" id="GO:0071617">
    <property type="term" value="F:lysophospholipid acyltransferase activity"/>
    <property type="evidence" value="ECO:0007669"/>
    <property type="project" value="TreeGrafter"/>
</dbReference>
<comment type="similarity">
    <text evidence="3">Belongs to the membrane-bound acyltransferase family.</text>
</comment>
<dbReference type="Proteomes" id="UP001168821">
    <property type="component" value="Unassembled WGS sequence"/>
</dbReference>
<dbReference type="InterPro" id="IPR004299">
    <property type="entry name" value="MBOAT_fam"/>
</dbReference>
<proteinExistence type="inferred from homology"/>
<evidence type="ECO:0000256" key="1">
    <source>
        <dbReference type="ARBA" id="ARBA00004141"/>
    </source>
</evidence>
<feature type="transmembrane region" description="Helical" evidence="11">
    <location>
        <begin position="249"/>
        <end position="271"/>
    </location>
</feature>
<evidence type="ECO:0000256" key="8">
    <source>
        <dbReference type="ARBA" id="ARBA00023315"/>
    </source>
</evidence>
<reference evidence="12" key="1">
    <citation type="journal article" date="2023" name="G3 (Bethesda)">
        <title>Whole genome assemblies of Zophobas morio and Tenebrio molitor.</title>
        <authorList>
            <person name="Kaur S."/>
            <person name="Stinson S.A."/>
            <person name="diCenzo G.C."/>
        </authorList>
    </citation>
    <scope>NUCLEOTIDE SEQUENCE</scope>
    <source>
        <strain evidence="12">QUZm001</strain>
    </source>
</reference>
<keyword evidence="4" id="KW-0808">Transferase</keyword>
<dbReference type="GO" id="GO:0030258">
    <property type="term" value="P:lipid modification"/>
    <property type="evidence" value="ECO:0007669"/>
    <property type="project" value="TreeGrafter"/>
</dbReference>
<feature type="transmembrane region" description="Helical" evidence="11">
    <location>
        <begin position="6"/>
        <end position="23"/>
    </location>
</feature>
<dbReference type="EMBL" id="JALNTZ010000007">
    <property type="protein sequence ID" value="KAJ3646873.1"/>
    <property type="molecule type" value="Genomic_DNA"/>
</dbReference>
<feature type="transmembrane region" description="Helical" evidence="11">
    <location>
        <begin position="435"/>
        <end position="454"/>
    </location>
</feature>
<evidence type="ECO:0000256" key="4">
    <source>
        <dbReference type="ARBA" id="ARBA00022679"/>
    </source>
</evidence>
<accession>A0AA38HYI4</accession>
<sequence length="518" mass="60604">MNFDDVIYLSLLFFSIGFGYYYRTIKDQDLKKNVGTIVGILLTFIVSGVHILHSFVTILVNTLIILYVNKKQCHLVSFAFSFSYLLFFRSTVYFGIPYPPAHTNMVQMMLTLKLVGLAFEVNSTYNAQKKRDTSEKSQDEKDEDEANKIEPNCADIFHYAFNYVGVLTGPYYRYRTFVDYLNFPFAEHVNWKKATIDKLKYVPLYAILFLWGTYNWPLSYATSDEFYERSWLYRYWYIWPNFFIFRMRIYIGLVLSECVCTMAGLGAYPIFTNPKSGQGPSEKFSDMKKLISNDVSLSKTEYSFEAVHNINPYGADFCTTYREAMKHWNICIQYWLAVNIYKRFPNKKHRTTVTMLVSSFWHGIYSGYYCCIGTVPFALALEDVYYKLYLKDAKGQFLKIYGWVHWFVRMHFFSYQAIAFLLLEVNVILHYYNSIYHAGLVIGIILYVVGLQLLKTKRIKEKKEVRSEGAQQKYPCGVLAQAEFGGYRSGLFSLHDGDSIYHKPTHTAYLHDEHAVRN</sequence>
<dbReference type="InterPro" id="IPR049941">
    <property type="entry name" value="LPLAT_7/PORCN-like"/>
</dbReference>
<comment type="pathway">
    <text evidence="2">Lipid metabolism; phospholipid metabolism.</text>
</comment>
<evidence type="ECO:0000256" key="10">
    <source>
        <dbReference type="ARBA" id="ARBA00093678"/>
    </source>
</evidence>
<gene>
    <name evidence="12" type="ORF">Zmor_024438</name>
</gene>
<evidence type="ECO:0000256" key="11">
    <source>
        <dbReference type="SAM" id="Phobius"/>
    </source>
</evidence>
<evidence type="ECO:0000256" key="5">
    <source>
        <dbReference type="ARBA" id="ARBA00022692"/>
    </source>
</evidence>
<protein>
    <recommendedName>
        <fullName evidence="10">Lysophospholipid acyltransferase 7</fullName>
    </recommendedName>
</protein>
<dbReference type="PANTHER" id="PTHR13906:SF16">
    <property type="entry name" value="LYSOPHOSPHOLIPID ACYLTRANSFERASE 7"/>
    <property type="match status" value="1"/>
</dbReference>
<dbReference type="AlphaFoldDB" id="A0AA38HYI4"/>
<comment type="subcellular location">
    <subcellularLocation>
        <location evidence="1">Membrane</location>
        <topology evidence="1">Multi-pass membrane protein</topology>
    </subcellularLocation>
</comment>
<evidence type="ECO:0000256" key="2">
    <source>
        <dbReference type="ARBA" id="ARBA00005074"/>
    </source>
</evidence>
<comment type="caution">
    <text evidence="12">The sequence shown here is derived from an EMBL/GenBank/DDBJ whole genome shotgun (WGS) entry which is preliminary data.</text>
</comment>
<evidence type="ECO:0000256" key="9">
    <source>
        <dbReference type="ARBA" id="ARBA00025707"/>
    </source>
</evidence>
<feature type="transmembrane region" description="Helical" evidence="11">
    <location>
        <begin position="365"/>
        <end position="385"/>
    </location>
</feature>
<dbReference type="PANTHER" id="PTHR13906">
    <property type="entry name" value="PORCUPINE"/>
    <property type="match status" value="1"/>
</dbReference>
<organism evidence="12 13">
    <name type="scientific">Zophobas morio</name>
    <dbReference type="NCBI Taxonomy" id="2755281"/>
    <lineage>
        <taxon>Eukaryota</taxon>
        <taxon>Metazoa</taxon>
        <taxon>Ecdysozoa</taxon>
        <taxon>Arthropoda</taxon>
        <taxon>Hexapoda</taxon>
        <taxon>Insecta</taxon>
        <taxon>Pterygota</taxon>
        <taxon>Neoptera</taxon>
        <taxon>Endopterygota</taxon>
        <taxon>Coleoptera</taxon>
        <taxon>Polyphaga</taxon>
        <taxon>Cucujiformia</taxon>
        <taxon>Tenebrionidae</taxon>
        <taxon>Zophobas</taxon>
    </lineage>
</organism>
<comment type="pathway">
    <text evidence="9">Phospholipid metabolism.</text>
</comment>
<feature type="transmembrane region" description="Helical" evidence="11">
    <location>
        <begin position="406"/>
        <end position="429"/>
    </location>
</feature>
<dbReference type="Pfam" id="PF03062">
    <property type="entry name" value="MBOAT"/>
    <property type="match status" value="1"/>
</dbReference>
<evidence type="ECO:0000313" key="12">
    <source>
        <dbReference type="EMBL" id="KAJ3646873.1"/>
    </source>
</evidence>
<evidence type="ECO:0000256" key="3">
    <source>
        <dbReference type="ARBA" id="ARBA00010323"/>
    </source>
</evidence>
<feature type="transmembrane region" description="Helical" evidence="11">
    <location>
        <begin position="35"/>
        <end position="68"/>
    </location>
</feature>
<feature type="transmembrane region" description="Helical" evidence="11">
    <location>
        <begin position="74"/>
        <end position="96"/>
    </location>
</feature>
<name>A0AA38HYI4_9CUCU</name>
<keyword evidence="8" id="KW-0012">Acyltransferase</keyword>
<keyword evidence="7 11" id="KW-0472">Membrane</keyword>
<evidence type="ECO:0000313" key="13">
    <source>
        <dbReference type="Proteomes" id="UP001168821"/>
    </source>
</evidence>
<dbReference type="GO" id="GO:0044233">
    <property type="term" value="C:mitochondria-associated endoplasmic reticulum membrane contact site"/>
    <property type="evidence" value="ECO:0007669"/>
    <property type="project" value="TreeGrafter"/>
</dbReference>
<keyword evidence="6 11" id="KW-1133">Transmembrane helix</keyword>
<evidence type="ECO:0000256" key="6">
    <source>
        <dbReference type="ARBA" id="ARBA00022989"/>
    </source>
</evidence>
<keyword evidence="13" id="KW-1185">Reference proteome</keyword>